<dbReference type="PROSITE" id="PS51729">
    <property type="entry name" value="GNAT_YJDJ"/>
    <property type="match status" value="1"/>
</dbReference>
<accession>A0A6B8KA95</accession>
<evidence type="ECO:0000313" key="3">
    <source>
        <dbReference type="Proteomes" id="UP000309061"/>
    </source>
</evidence>
<dbReference type="CDD" id="cd04301">
    <property type="entry name" value="NAT_SF"/>
    <property type="match status" value="1"/>
</dbReference>
<dbReference type="AlphaFoldDB" id="A0A6B8KA95"/>
<dbReference type="PANTHER" id="PTHR31435:SF9">
    <property type="entry name" value="PROTEIN NATD1"/>
    <property type="match status" value="1"/>
</dbReference>
<dbReference type="PANTHER" id="PTHR31435">
    <property type="entry name" value="PROTEIN NATD1"/>
    <property type="match status" value="1"/>
</dbReference>
<evidence type="ECO:0000259" key="1">
    <source>
        <dbReference type="PROSITE" id="PS51729"/>
    </source>
</evidence>
<proteinExistence type="predicted"/>
<dbReference type="InterPro" id="IPR016181">
    <property type="entry name" value="Acyl_CoA_acyltransferase"/>
</dbReference>
<sequence>MSESGAGAKQDAPKHGGVRKNAALGRFELEVDGRTAIADFRVEDGVMDFTHTHSPPELRGKGVASRLVRGALEIAREENYKVLASCSFVADFLARHPEFSDLAR</sequence>
<organism evidence="2 3">
    <name type="scientific">Methylocystis heyeri</name>
    <dbReference type="NCBI Taxonomy" id="391905"/>
    <lineage>
        <taxon>Bacteria</taxon>
        <taxon>Pseudomonadati</taxon>
        <taxon>Pseudomonadota</taxon>
        <taxon>Alphaproteobacteria</taxon>
        <taxon>Hyphomicrobiales</taxon>
        <taxon>Methylocystaceae</taxon>
        <taxon>Methylocystis</taxon>
    </lineage>
</organism>
<dbReference type="GO" id="GO:0016740">
    <property type="term" value="F:transferase activity"/>
    <property type="evidence" value="ECO:0007669"/>
    <property type="project" value="UniProtKB-KW"/>
</dbReference>
<dbReference type="RefSeq" id="WP_136494952.1">
    <property type="nucleotide sequence ID" value="NZ_CP046052.1"/>
</dbReference>
<evidence type="ECO:0000313" key="2">
    <source>
        <dbReference type="EMBL" id="QGM44657.1"/>
    </source>
</evidence>
<dbReference type="SUPFAM" id="SSF55729">
    <property type="entry name" value="Acyl-CoA N-acyltransferases (Nat)"/>
    <property type="match status" value="1"/>
</dbReference>
<dbReference type="InterPro" id="IPR031165">
    <property type="entry name" value="GNAT_YJDJ"/>
</dbReference>
<dbReference type="KEGG" id="mhey:H2LOC_002545"/>
<dbReference type="EMBL" id="CP046052">
    <property type="protein sequence ID" value="QGM44657.1"/>
    <property type="molecule type" value="Genomic_DNA"/>
</dbReference>
<dbReference type="OrthoDB" id="9800945at2"/>
<feature type="domain" description="N-acetyltransferase" evidence="1">
    <location>
        <begin position="19"/>
        <end position="104"/>
    </location>
</feature>
<dbReference type="Proteomes" id="UP000309061">
    <property type="component" value="Chromosome"/>
</dbReference>
<dbReference type="Pfam" id="PF14542">
    <property type="entry name" value="Acetyltransf_CG"/>
    <property type="match status" value="1"/>
</dbReference>
<dbReference type="Gene3D" id="3.40.630.30">
    <property type="match status" value="1"/>
</dbReference>
<name>A0A6B8KA95_9HYPH</name>
<reference evidence="2 3" key="1">
    <citation type="submission" date="2019-11" db="EMBL/GenBank/DDBJ databases">
        <title>The genome sequence of Methylocystis heyeri.</title>
        <authorList>
            <person name="Oshkin I.Y."/>
            <person name="Miroshnikov K."/>
            <person name="Dedysh S.N."/>
        </authorList>
    </citation>
    <scope>NUCLEOTIDE SEQUENCE [LARGE SCALE GENOMIC DNA]</scope>
    <source>
        <strain evidence="2 3">H2</strain>
    </source>
</reference>
<protein>
    <submittedName>
        <fullName evidence="2">N-acetyltransferase</fullName>
    </submittedName>
</protein>
<keyword evidence="3" id="KW-1185">Reference proteome</keyword>
<gene>
    <name evidence="2" type="ORF">H2LOC_002545</name>
</gene>
<dbReference type="InterPro" id="IPR045057">
    <property type="entry name" value="Gcn5-rel_NAT"/>
</dbReference>
<keyword evidence="2" id="KW-0808">Transferase</keyword>